<keyword evidence="4" id="KW-1185">Reference proteome</keyword>
<dbReference type="InParanoid" id="A0A409XKZ8"/>
<dbReference type="Proteomes" id="UP000283269">
    <property type="component" value="Unassembled WGS sequence"/>
</dbReference>
<evidence type="ECO:0000313" key="4">
    <source>
        <dbReference type="Proteomes" id="UP000283269"/>
    </source>
</evidence>
<comment type="caution">
    <text evidence="3">The sequence shown here is derived from an EMBL/GenBank/DDBJ whole genome shotgun (WGS) entry which is preliminary data.</text>
</comment>
<dbReference type="Pfam" id="PF01150">
    <property type="entry name" value="GDA1_CD39"/>
    <property type="match status" value="1"/>
</dbReference>
<sequence>MAPPTANDAWLAGRHFGIVIDAGSSGSRLQIYSWKDPRSIHVEKSSELAYKLPKVEKGTKDNDLWVTKVEPGE</sequence>
<organism evidence="3 4">
    <name type="scientific">Psilocybe cyanescens</name>
    <dbReference type="NCBI Taxonomy" id="93625"/>
    <lineage>
        <taxon>Eukaryota</taxon>
        <taxon>Fungi</taxon>
        <taxon>Dikarya</taxon>
        <taxon>Basidiomycota</taxon>
        <taxon>Agaricomycotina</taxon>
        <taxon>Agaricomycetes</taxon>
        <taxon>Agaricomycetidae</taxon>
        <taxon>Agaricales</taxon>
        <taxon>Agaricineae</taxon>
        <taxon>Strophariaceae</taxon>
        <taxon>Psilocybe</taxon>
    </lineage>
</organism>
<dbReference type="Gene3D" id="3.30.420.40">
    <property type="match status" value="1"/>
</dbReference>
<protein>
    <submittedName>
        <fullName evidence="3">Uncharacterized protein</fullName>
    </submittedName>
</protein>
<accession>A0A409XKZ8</accession>
<evidence type="ECO:0000256" key="1">
    <source>
        <dbReference type="ARBA" id="ARBA00009283"/>
    </source>
</evidence>
<comment type="similarity">
    <text evidence="1">Belongs to the GDA1/CD39 NTPase family.</text>
</comment>
<reference evidence="3 4" key="1">
    <citation type="journal article" date="2018" name="Evol. Lett.">
        <title>Horizontal gene cluster transfer increased hallucinogenic mushroom diversity.</title>
        <authorList>
            <person name="Reynolds H.T."/>
            <person name="Vijayakumar V."/>
            <person name="Gluck-Thaler E."/>
            <person name="Korotkin H.B."/>
            <person name="Matheny P.B."/>
            <person name="Slot J.C."/>
        </authorList>
    </citation>
    <scope>NUCLEOTIDE SEQUENCE [LARGE SCALE GENOMIC DNA]</scope>
    <source>
        <strain evidence="3 4">2631</strain>
    </source>
</reference>
<name>A0A409XKZ8_PSICY</name>
<dbReference type="AlphaFoldDB" id="A0A409XKZ8"/>
<proteinExistence type="inferred from homology"/>
<gene>
    <name evidence="3" type="ORF">CVT25_014305</name>
</gene>
<keyword evidence="2" id="KW-0378">Hydrolase</keyword>
<dbReference type="GO" id="GO:0017110">
    <property type="term" value="F:nucleoside diphosphate phosphatase activity"/>
    <property type="evidence" value="ECO:0007669"/>
    <property type="project" value="UniProtKB-ARBA"/>
</dbReference>
<evidence type="ECO:0000313" key="3">
    <source>
        <dbReference type="EMBL" id="PPQ91417.1"/>
    </source>
</evidence>
<dbReference type="EMBL" id="NHYD01001350">
    <property type="protein sequence ID" value="PPQ91417.1"/>
    <property type="molecule type" value="Genomic_DNA"/>
</dbReference>
<dbReference type="InterPro" id="IPR000407">
    <property type="entry name" value="GDA1_CD39_NTPase"/>
</dbReference>
<dbReference type="STRING" id="93625.A0A409XKZ8"/>
<dbReference type="OrthoDB" id="6372431at2759"/>
<evidence type="ECO:0000256" key="2">
    <source>
        <dbReference type="ARBA" id="ARBA00022801"/>
    </source>
</evidence>